<gene>
    <name evidence="2" type="ORF">ACFPQ9_14855</name>
</gene>
<proteinExistence type="predicted"/>
<sequence length="76" mass="8522">MAVREVTSYEEARKAKDWHLSVQRADGDERMCFSYPDRECFTAGANVPCAWDPEWETGDTGPYGEGQRPPVLGVAQ</sequence>
<evidence type="ECO:0000256" key="1">
    <source>
        <dbReference type="SAM" id="MobiDB-lite"/>
    </source>
</evidence>
<accession>A0ABW0CGX4</accession>
<comment type="caution">
    <text evidence="2">The sequence shown here is derived from an EMBL/GenBank/DDBJ whole genome shotgun (WGS) entry which is preliminary data.</text>
</comment>
<dbReference type="RefSeq" id="WP_380852714.1">
    <property type="nucleotide sequence ID" value="NZ_JBHSKM010000008.1"/>
</dbReference>
<reference evidence="3" key="1">
    <citation type="journal article" date="2019" name="Int. J. Syst. Evol. Microbiol.">
        <title>The Global Catalogue of Microorganisms (GCM) 10K type strain sequencing project: providing services to taxonomists for standard genome sequencing and annotation.</title>
        <authorList>
            <consortium name="The Broad Institute Genomics Platform"/>
            <consortium name="The Broad Institute Genome Sequencing Center for Infectious Disease"/>
            <person name="Wu L."/>
            <person name="Ma J."/>
        </authorList>
    </citation>
    <scope>NUCLEOTIDE SEQUENCE [LARGE SCALE GENOMIC DNA]</scope>
    <source>
        <strain evidence="3">KCTC 42586</strain>
    </source>
</reference>
<evidence type="ECO:0000313" key="3">
    <source>
        <dbReference type="Proteomes" id="UP001596263"/>
    </source>
</evidence>
<dbReference type="EMBL" id="JBHSKM010000008">
    <property type="protein sequence ID" value="MFC5215116.1"/>
    <property type="molecule type" value="Genomic_DNA"/>
</dbReference>
<protein>
    <submittedName>
        <fullName evidence="2">Uncharacterized protein</fullName>
    </submittedName>
</protein>
<dbReference type="Proteomes" id="UP001596263">
    <property type="component" value="Unassembled WGS sequence"/>
</dbReference>
<name>A0ABW0CGX4_STRCD</name>
<keyword evidence="3" id="KW-1185">Reference proteome</keyword>
<organism evidence="2 3">
    <name type="scientific">Streptomyces coerulescens</name>
    <dbReference type="NCBI Taxonomy" id="29304"/>
    <lineage>
        <taxon>Bacteria</taxon>
        <taxon>Bacillati</taxon>
        <taxon>Actinomycetota</taxon>
        <taxon>Actinomycetes</taxon>
        <taxon>Kitasatosporales</taxon>
        <taxon>Streptomycetaceae</taxon>
        <taxon>Streptomyces</taxon>
    </lineage>
</organism>
<feature type="region of interest" description="Disordered" evidence="1">
    <location>
        <begin position="53"/>
        <end position="76"/>
    </location>
</feature>
<evidence type="ECO:0000313" key="2">
    <source>
        <dbReference type="EMBL" id="MFC5215116.1"/>
    </source>
</evidence>